<dbReference type="Gene3D" id="1.10.10.10">
    <property type="entry name" value="Winged helix-like DNA-binding domain superfamily/Winged helix DNA-binding domain"/>
    <property type="match status" value="1"/>
</dbReference>
<dbReference type="InterPro" id="IPR036388">
    <property type="entry name" value="WH-like_DNA-bd_sf"/>
</dbReference>
<dbReference type="EMBL" id="LQBL01000033">
    <property type="protein sequence ID" value="KUG51069.1"/>
    <property type="molecule type" value="Genomic_DNA"/>
</dbReference>
<dbReference type="PANTHER" id="PTHR33164:SF43">
    <property type="entry name" value="HTH-TYPE TRANSCRIPTIONAL REPRESSOR YETL"/>
    <property type="match status" value="1"/>
</dbReference>
<dbReference type="InterPro" id="IPR039422">
    <property type="entry name" value="MarR/SlyA-like"/>
</dbReference>
<name>A0A0W8I0D6_9MICO</name>
<dbReference type="Proteomes" id="UP000054837">
    <property type="component" value="Unassembled WGS sequence"/>
</dbReference>
<accession>A0A0W8I0D6</accession>
<dbReference type="AlphaFoldDB" id="A0A0W8I0D6"/>
<protein>
    <recommendedName>
        <fullName evidence="1">HTH marR-type domain-containing protein</fullName>
    </recommendedName>
</protein>
<dbReference type="STRING" id="767452.AVL62_12505"/>
<dbReference type="InterPro" id="IPR000835">
    <property type="entry name" value="HTH_MarR-typ"/>
</dbReference>
<dbReference type="SUPFAM" id="SSF46785">
    <property type="entry name" value="Winged helix' DNA-binding domain"/>
    <property type="match status" value="1"/>
</dbReference>
<sequence length="155" mass="16989">MDQADQQGRAALLGRISASEAGLHAVAMRWLDPQPVPAELTLRQVQVLVLVRANPDLSGQSLAEHLGVSTPTTSGILERIVARGWLRREHDPADRRRLLLRITPEGEEVLASLEGPVLQAKAQVLDRLSDAELADLARLTERMQNVAEQIDAERG</sequence>
<evidence type="ECO:0000313" key="3">
    <source>
        <dbReference type="Proteomes" id="UP000054837"/>
    </source>
</evidence>
<dbReference type="RefSeq" id="WP_058892614.1">
    <property type="nucleotide sequence ID" value="NZ_LQBL01000033.1"/>
</dbReference>
<dbReference type="GO" id="GO:0003700">
    <property type="term" value="F:DNA-binding transcription factor activity"/>
    <property type="evidence" value="ECO:0007669"/>
    <property type="project" value="InterPro"/>
</dbReference>
<evidence type="ECO:0000313" key="2">
    <source>
        <dbReference type="EMBL" id="KUG51069.1"/>
    </source>
</evidence>
<dbReference type="Pfam" id="PF12802">
    <property type="entry name" value="MarR_2"/>
    <property type="match status" value="1"/>
</dbReference>
<dbReference type="SMART" id="SM00347">
    <property type="entry name" value="HTH_MARR"/>
    <property type="match status" value="1"/>
</dbReference>
<organism evidence="2 3">
    <name type="scientific">Serinicoccus chungangensis</name>
    <dbReference type="NCBI Taxonomy" id="767452"/>
    <lineage>
        <taxon>Bacteria</taxon>
        <taxon>Bacillati</taxon>
        <taxon>Actinomycetota</taxon>
        <taxon>Actinomycetes</taxon>
        <taxon>Micrococcales</taxon>
        <taxon>Ornithinimicrobiaceae</taxon>
        <taxon>Serinicoccus</taxon>
    </lineage>
</organism>
<gene>
    <name evidence="2" type="ORF">AVL62_12505</name>
</gene>
<proteinExistence type="predicted"/>
<dbReference type="PROSITE" id="PS50995">
    <property type="entry name" value="HTH_MARR_2"/>
    <property type="match status" value="1"/>
</dbReference>
<evidence type="ECO:0000259" key="1">
    <source>
        <dbReference type="PROSITE" id="PS50995"/>
    </source>
</evidence>
<dbReference type="PRINTS" id="PR00598">
    <property type="entry name" value="HTHMARR"/>
</dbReference>
<dbReference type="OrthoDB" id="4462574at2"/>
<keyword evidence="3" id="KW-1185">Reference proteome</keyword>
<reference evidence="2 3" key="1">
    <citation type="submission" date="2015-12" db="EMBL/GenBank/DDBJ databases">
        <title>Serinicoccus chungangenesis strain CD08_5 genome sequencing and assembly.</title>
        <authorList>
            <person name="Chander A.M."/>
            <person name="Kaur G."/>
            <person name="Nair G.R."/>
            <person name="Dhawan D.K."/>
            <person name="Kochhar R.K."/>
            <person name="Mayilraj S."/>
            <person name="Bhadada S.K."/>
        </authorList>
    </citation>
    <scope>NUCLEOTIDE SEQUENCE [LARGE SCALE GENOMIC DNA]</scope>
    <source>
        <strain evidence="2 3">CD08_5</strain>
    </source>
</reference>
<feature type="domain" description="HTH marR-type" evidence="1">
    <location>
        <begin position="1"/>
        <end position="145"/>
    </location>
</feature>
<dbReference type="PANTHER" id="PTHR33164">
    <property type="entry name" value="TRANSCRIPTIONAL REGULATOR, MARR FAMILY"/>
    <property type="match status" value="1"/>
</dbReference>
<dbReference type="InterPro" id="IPR036390">
    <property type="entry name" value="WH_DNA-bd_sf"/>
</dbReference>
<dbReference type="GO" id="GO:0006950">
    <property type="term" value="P:response to stress"/>
    <property type="evidence" value="ECO:0007669"/>
    <property type="project" value="TreeGrafter"/>
</dbReference>
<comment type="caution">
    <text evidence="2">The sequence shown here is derived from an EMBL/GenBank/DDBJ whole genome shotgun (WGS) entry which is preliminary data.</text>
</comment>